<dbReference type="OrthoDB" id="418445at2759"/>
<feature type="compositionally biased region" description="Basic residues" evidence="1">
    <location>
        <begin position="290"/>
        <end position="303"/>
    </location>
</feature>
<proteinExistence type="predicted"/>
<dbReference type="PANTHER" id="PTHR14725:SF0">
    <property type="entry name" value="RIBOSOME-BINDING FACTOR A, MITOCHONDRIAL-RELATED"/>
    <property type="match status" value="1"/>
</dbReference>
<name>A0A9Q0RVD1_9DIPT</name>
<evidence type="ECO:0000313" key="2">
    <source>
        <dbReference type="EMBL" id="KAJ6633298.1"/>
    </source>
</evidence>
<keyword evidence="3" id="KW-1185">Reference proteome</keyword>
<accession>A0A9Q0RVD1</accession>
<dbReference type="InterPro" id="IPR039212">
    <property type="entry name" value="RBFA_mitochondrial"/>
</dbReference>
<dbReference type="EMBL" id="WJQU01002118">
    <property type="protein sequence ID" value="KAJ6633298.1"/>
    <property type="molecule type" value="Genomic_DNA"/>
</dbReference>
<protein>
    <submittedName>
        <fullName evidence="2">Ribosome-binding factor A, mitochondrial</fullName>
    </submittedName>
</protein>
<dbReference type="InterPro" id="IPR023799">
    <property type="entry name" value="RbfA_dom_sf"/>
</dbReference>
<evidence type="ECO:0000256" key="1">
    <source>
        <dbReference type="SAM" id="MobiDB-lite"/>
    </source>
</evidence>
<dbReference type="GO" id="GO:0006364">
    <property type="term" value="P:rRNA processing"/>
    <property type="evidence" value="ECO:0007669"/>
    <property type="project" value="InterPro"/>
</dbReference>
<dbReference type="Proteomes" id="UP001151699">
    <property type="component" value="Unassembled WGS sequence"/>
</dbReference>
<evidence type="ECO:0000313" key="3">
    <source>
        <dbReference type="Proteomes" id="UP001151699"/>
    </source>
</evidence>
<feature type="region of interest" description="Disordered" evidence="1">
    <location>
        <begin position="290"/>
        <end position="331"/>
    </location>
</feature>
<dbReference type="PANTHER" id="PTHR14725">
    <property type="entry name" value="RIBOSOME-BINDING FACTOR A, MITOCHONDRIAL-RELATED"/>
    <property type="match status" value="1"/>
</dbReference>
<dbReference type="Pfam" id="PF02033">
    <property type="entry name" value="RBFA"/>
    <property type="match status" value="1"/>
</dbReference>
<dbReference type="AlphaFoldDB" id="A0A9Q0RVD1"/>
<gene>
    <name evidence="2" type="primary">Rbfa</name>
    <name evidence="2" type="ORF">Bhyg_16070</name>
</gene>
<dbReference type="SUPFAM" id="SSF89919">
    <property type="entry name" value="Ribosome-binding factor A, RbfA"/>
    <property type="match status" value="1"/>
</dbReference>
<reference evidence="2" key="1">
    <citation type="submission" date="2022-07" db="EMBL/GenBank/DDBJ databases">
        <authorList>
            <person name="Trinca V."/>
            <person name="Uliana J.V.C."/>
            <person name="Torres T.T."/>
            <person name="Ward R.J."/>
            <person name="Monesi N."/>
        </authorList>
    </citation>
    <scope>NUCLEOTIDE SEQUENCE</scope>
    <source>
        <strain evidence="2">HSMRA1968</strain>
        <tissue evidence="2">Whole embryos</tissue>
    </source>
</reference>
<organism evidence="2 3">
    <name type="scientific">Pseudolycoriella hygida</name>
    <dbReference type="NCBI Taxonomy" id="35572"/>
    <lineage>
        <taxon>Eukaryota</taxon>
        <taxon>Metazoa</taxon>
        <taxon>Ecdysozoa</taxon>
        <taxon>Arthropoda</taxon>
        <taxon>Hexapoda</taxon>
        <taxon>Insecta</taxon>
        <taxon>Pterygota</taxon>
        <taxon>Neoptera</taxon>
        <taxon>Endopterygota</taxon>
        <taxon>Diptera</taxon>
        <taxon>Nematocera</taxon>
        <taxon>Sciaroidea</taxon>
        <taxon>Sciaridae</taxon>
        <taxon>Pseudolycoriella</taxon>
    </lineage>
</organism>
<dbReference type="InterPro" id="IPR015946">
    <property type="entry name" value="KH_dom-like_a/b"/>
</dbReference>
<dbReference type="InterPro" id="IPR000238">
    <property type="entry name" value="RbfA"/>
</dbReference>
<comment type="caution">
    <text evidence="2">The sequence shown here is derived from an EMBL/GenBank/DDBJ whole genome shotgun (WGS) entry which is preliminary data.</text>
</comment>
<sequence>MNLIKSPISQLIKQHAIPAFTVFRHGSFSANRQSKTLSKLLSGKTKSKKGIWKSFDEGPKLPTLTSLTNPTSQGKSSIRRVHVLNKLFMRYITDYMSTDDTYSGYGLEISHVKMTNDFKLLNVYWIARGDESDEKLESILSKSAGLLRHNLSQLRLMGEVPVIKFVKDKTYVKAAEVENLLRIADFGDDFVPSHPFQRVKNDFLRNESQPNDDYPEMTHNILGLNQSEIMNRVKVNMTKTRQAWEKYEIQLRNEVGDAEKKNTVNGNETERKASIIRLKEEEFEAFLRQRKREKRSRERKTRMTVHNDDFEEDDGNQFEDKDIFDVSENPQ</sequence>
<dbReference type="Gene3D" id="3.30.300.20">
    <property type="match status" value="1"/>
</dbReference>